<dbReference type="GeneID" id="9226890"/>
<keyword evidence="3" id="KW-1185">Reference proteome</keyword>
<feature type="compositionally biased region" description="Polar residues" evidence="1">
    <location>
        <begin position="46"/>
        <end position="80"/>
    </location>
</feature>
<dbReference type="Proteomes" id="UP000002035">
    <property type="component" value="Unassembled WGS sequence"/>
</dbReference>
<evidence type="ECO:0000313" key="2">
    <source>
        <dbReference type="EMBL" id="EEQ33498.1"/>
    </source>
</evidence>
<gene>
    <name evidence="2" type="ORF">MCYG_06317</name>
</gene>
<dbReference type="RefSeq" id="XP_002844353.1">
    <property type="nucleotide sequence ID" value="XM_002844307.1"/>
</dbReference>
<dbReference type="EMBL" id="DS995706">
    <property type="protein sequence ID" value="EEQ33498.1"/>
    <property type="molecule type" value="Genomic_DNA"/>
</dbReference>
<feature type="region of interest" description="Disordered" evidence="1">
    <location>
        <begin position="1"/>
        <end position="93"/>
    </location>
</feature>
<dbReference type="STRING" id="554155.C5FUB4"/>
<protein>
    <submittedName>
        <fullName evidence="2">Uncharacterized protein</fullName>
    </submittedName>
</protein>
<feature type="compositionally biased region" description="Low complexity" evidence="1">
    <location>
        <begin position="8"/>
        <end position="21"/>
    </location>
</feature>
<dbReference type="OMA" id="DFDSEML"/>
<name>C5FUB4_ARTOC</name>
<reference evidence="3" key="1">
    <citation type="journal article" date="2012" name="MBio">
        <title>Comparative genome analysis of Trichophyton rubrum and related dermatophytes reveals candidate genes involved in infection.</title>
        <authorList>
            <person name="Martinez D.A."/>
            <person name="Oliver B.G."/>
            <person name="Graeser Y."/>
            <person name="Goldberg J.M."/>
            <person name="Li W."/>
            <person name="Martinez-Rossi N.M."/>
            <person name="Monod M."/>
            <person name="Shelest E."/>
            <person name="Barton R.C."/>
            <person name="Birch E."/>
            <person name="Brakhage A.A."/>
            <person name="Chen Z."/>
            <person name="Gurr S.J."/>
            <person name="Heiman D."/>
            <person name="Heitman J."/>
            <person name="Kosti I."/>
            <person name="Rossi A."/>
            <person name="Saif S."/>
            <person name="Samalova M."/>
            <person name="Saunders C.W."/>
            <person name="Shea T."/>
            <person name="Summerbell R.C."/>
            <person name="Xu J."/>
            <person name="Young S."/>
            <person name="Zeng Q."/>
            <person name="Birren B.W."/>
            <person name="Cuomo C.A."/>
            <person name="White T.C."/>
        </authorList>
    </citation>
    <scope>NUCLEOTIDE SEQUENCE [LARGE SCALE GENOMIC DNA]</scope>
    <source>
        <strain evidence="3">ATCC MYA-4605 / CBS 113480</strain>
    </source>
</reference>
<proteinExistence type="predicted"/>
<dbReference type="VEuPathDB" id="FungiDB:MCYG_06317"/>
<evidence type="ECO:0000256" key="1">
    <source>
        <dbReference type="SAM" id="MobiDB-lite"/>
    </source>
</evidence>
<dbReference type="AlphaFoldDB" id="C5FUB4"/>
<sequence length="145" mass="15566">MADDFDSEMLSSTSSSPSARSVPQTPAGNGFRDNISGVAMPELSPPGSQGPTTREATMTGYNENVKESTTLAGQSMNPNLSEEAAEASTSQLPSILREEPGASWMSKKADEEAKRALEFVVDKEFSLKEFGDPFDDRDINPAQTK</sequence>
<accession>C5FUB4</accession>
<dbReference type="eggNOG" id="ENOG502SWHW">
    <property type="taxonomic scope" value="Eukaryota"/>
</dbReference>
<evidence type="ECO:0000313" key="3">
    <source>
        <dbReference type="Proteomes" id="UP000002035"/>
    </source>
</evidence>
<dbReference type="HOGENOM" id="CLU_115980_0_0_1"/>
<organism evidence="2 3">
    <name type="scientific">Arthroderma otae (strain ATCC MYA-4605 / CBS 113480)</name>
    <name type="common">Microsporum canis</name>
    <dbReference type="NCBI Taxonomy" id="554155"/>
    <lineage>
        <taxon>Eukaryota</taxon>
        <taxon>Fungi</taxon>
        <taxon>Dikarya</taxon>
        <taxon>Ascomycota</taxon>
        <taxon>Pezizomycotina</taxon>
        <taxon>Eurotiomycetes</taxon>
        <taxon>Eurotiomycetidae</taxon>
        <taxon>Onygenales</taxon>
        <taxon>Arthrodermataceae</taxon>
        <taxon>Microsporum</taxon>
    </lineage>
</organism>
<dbReference type="OrthoDB" id="5377039at2759"/>